<dbReference type="RefSeq" id="WP_115373255.1">
    <property type="nucleotide sequence ID" value="NZ_QASA01000001.1"/>
</dbReference>
<evidence type="ECO:0000313" key="2">
    <source>
        <dbReference type="Proteomes" id="UP000253919"/>
    </source>
</evidence>
<dbReference type="EMBL" id="QASA01000001">
    <property type="protein sequence ID" value="RDC64047.1"/>
    <property type="molecule type" value="Genomic_DNA"/>
</dbReference>
<dbReference type="OrthoDB" id="886687at2"/>
<dbReference type="Proteomes" id="UP000253919">
    <property type="component" value="Unassembled WGS sequence"/>
</dbReference>
<evidence type="ECO:0000313" key="1">
    <source>
        <dbReference type="EMBL" id="RDC64047.1"/>
    </source>
</evidence>
<accession>A0A369QLC4</accession>
<name>A0A369QLC4_9BACT</name>
<comment type="caution">
    <text evidence="1">The sequence shown here is derived from an EMBL/GenBank/DDBJ whole genome shotgun (WGS) entry which is preliminary data.</text>
</comment>
<reference evidence="1 2" key="1">
    <citation type="submission" date="2018-04" db="EMBL/GenBank/DDBJ databases">
        <title>Adhaeribacter sp. HMF7616 genome sequencing and assembly.</title>
        <authorList>
            <person name="Kang H."/>
            <person name="Kang J."/>
            <person name="Cha I."/>
            <person name="Kim H."/>
            <person name="Joh K."/>
        </authorList>
    </citation>
    <scope>NUCLEOTIDE SEQUENCE [LARGE SCALE GENOMIC DNA]</scope>
    <source>
        <strain evidence="1 2">HMF7616</strain>
    </source>
</reference>
<protein>
    <submittedName>
        <fullName evidence="1">Uncharacterized protein</fullName>
    </submittedName>
</protein>
<organism evidence="1 2">
    <name type="scientific">Adhaeribacter pallidiroseus</name>
    <dbReference type="NCBI Taxonomy" id="2072847"/>
    <lineage>
        <taxon>Bacteria</taxon>
        <taxon>Pseudomonadati</taxon>
        <taxon>Bacteroidota</taxon>
        <taxon>Cytophagia</taxon>
        <taxon>Cytophagales</taxon>
        <taxon>Hymenobacteraceae</taxon>
        <taxon>Adhaeribacter</taxon>
    </lineage>
</organism>
<keyword evidence="2" id="KW-1185">Reference proteome</keyword>
<dbReference type="AlphaFoldDB" id="A0A369QLC4"/>
<sequence length="132" mass="14510">MFKSFLVGFLLFNYCLVVVVTNIATVNAVKYTHVYSAVKPYVHAPDCQQRFYLQFDCFDTCNNTAQLDTPTTPSSAYLLLSTIGLDFHFAWPEPANDLISIQSLLLLPATTQAPVAGFASLIDPPPLGFITA</sequence>
<proteinExistence type="predicted"/>
<gene>
    <name evidence="1" type="ORF">AHMF7616_02657</name>
</gene>